<dbReference type="Pfam" id="PF03594">
    <property type="entry name" value="BenE"/>
    <property type="match status" value="1"/>
</dbReference>
<dbReference type="InterPro" id="IPR004711">
    <property type="entry name" value="Benzoate_Transporter"/>
</dbReference>
<evidence type="ECO:0000313" key="3">
    <source>
        <dbReference type="Proteomes" id="UP001324634"/>
    </source>
</evidence>
<feature type="transmembrane region" description="Helical" evidence="1">
    <location>
        <begin position="294"/>
        <end position="316"/>
    </location>
</feature>
<feature type="transmembrane region" description="Helical" evidence="1">
    <location>
        <begin position="250"/>
        <end position="274"/>
    </location>
</feature>
<feature type="transmembrane region" description="Helical" evidence="1">
    <location>
        <begin position="98"/>
        <end position="117"/>
    </location>
</feature>
<evidence type="ECO:0000256" key="1">
    <source>
        <dbReference type="SAM" id="Phobius"/>
    </source>
</evidence>
<keyword evidence="1" id="KW-1133">Transmembrane helix</keyword>
<organism evidence="2 3">
    <name type="scientific">Peredibacter starrii</name>
    <dbReference type="NCBI Taxonomy" id="28202"/>
    <lineage>
        <taxon>Bacteria</taxon>
        <taxon>Pseudomonadati</taxon>
        <taxon>Bdellovibrionota</taxon>
        <taxon>Bacteriovoracia</taxon>
        <taxon>Bacteriovoracales</taxon>
        <taxon>Bacteriovoracaceae</taxon>
        <taxon>Peredibacter</taxon>
    </lineage>
</organism>
<dbReference type="RefSeq" id="WP_321392817.1">
    <property type="nucleotide sequence ID" value="NZ_CP139487.1"/>
</dbReference>
<dbReference type="GO" id="GO:0042925">
    <property type="term" value="F:benzoate transmembrane transporter activity"/>
    <property type="evidence" value="ECO:0007669"/>
    <property type="project" value="InterPro"/>
</dbReference>
<dbReference type="PANTHER" id="PTHR30199">
    <property type="entry name" value="MFS FAMILY TRANSPORTER, PREDICTED SUBSTRATE BENZOATE"/>
    <property type="match status" value="1"/>
</dbReference>
<dbReference type="GO" id="GO:0005886">
    <property type="term" value="C:plasma membrane"/>
    <property type="evidence" value="ECO:0007669"/>
    <property type="project" value="TreeGrafter"/>
</dbReference>
<feature type="transmembrane region" description="Helical" evidence="1">
    <location>
        <begin position="364"/>
        <end position="386"/>
    </location>
</feature>
<feature type="transmembrane region" description="Helical" evidence="1">
    <location>
        <begin position="323"/>
        <end position="344"/>
    </location>
</feature>
<feature type="transmembrane region" description="Helical" evidence="1">
    <location>
        <begin position="49"/>
        <end position="67"/>
    </location>
</feature>
<keyword evidence="1" id="KW-0812">Transmembrane</keyword>
<dbReference type="PANTHER" id="PTHR30199:SF0">
    <property type="entry name" value="INNER MEMBRANE PROTEIN YDCO"/>
    <property type="match status" value="1"/>
</dbReference>
<feature type="transmembrane region" description="Helical" evidence="1">
    <location>
        <begin position="214"/>
        <end position="238"/>
    </location>
</feature>
<accession>A0AAX4HM67</accession>
<reference evidence="2 3" key="1">
    <citation type="submission" date="2023-11" db="EMBL/GenBank/DDBJ databases">
        <title>Peredibacter starrii A3.12.</title>
        <authorList>
            <person name="Mitchell R.J."/>
        </authorList>
    </citation>
    <scope>NUCLEOTIDE SEQUENCE [LARGE SCALE GENOMIC DNA]</scope>
    <source>
        <strain evidence="2 3">A3.12</strain>
    </source>
</reference>
<feature type="transmembrane region" description="Helical" evidence="1">
    <location>
        <begin position="12"/>
        <end position="37"/>
    </location>
</feature>
<feature type="transmembrane region" description="Helical" evidence="1">
    <location>
        <begin position="74"/>
        <end position="92"/>
    </location>
</feature>
<evidence type="ECO:0000313" key="2">
    <source>
        <dbReference type="EMBL" id="WPU64290.1"/>
    </source>
</evidence>
<dbReference type="Proteomes" id="UP001324634">
    <property type="component" value="Chromosome"/>
</dbReference>
<sequence length="393" mass="41803">MKTNNVLRDFSFSSITAGFVSDLVGYASSAVLIFQAATSLGLPPNEASSWLAVLCVAMGVLNIVLSLRYKIPIMFAWSTPGAALLIASLPGVPVSDAVGAFLFSAVLITLSGITGYFEKIMDKIPMSIASAMLSGVLLKFGLEVFNSMKTQFALVFTIFMIYLLFRRISPRYSVVAAFFTGLILAGALGLLNFSEMNPELAIPVFTTPTWDIKTIISVGLPLFIVTMTSQNMTGLAVLKAFHYKPEVSKLITWSGITNIIIAPFGGFAINLSAITAAICMGPESHEDSTKRYTAAISSGIIYIIMGIFAGSVGALFAAFPKELVLSVAGLALLGAISQGLMAAVQNDHEREPAMMTFFVTASGVTLAGIGSAFWGITAGILTLLILRFRHSKQ</sequence>
<dbReference type="EMBL" id="CP139487">
    <property type="protein sequence ID" value="WPU64290.1"/>
    <property type="molecule type" value="Genomic_DNA"/>
</dbReference>
<dbReference type="AlphaFoldDB" id="A0AAX4HM67"/>
<dbReference type="KEGG" id="psti:SOO65_16470"/>
<gene>
    <name evidence="2" type="ORF">SOO65_16470</name>
</gene>
<protein>
    <submittedName>
        <fullName evidence="2">Benzoate/H(+) symporter BenE family transporter</fullName>
    </submittedName>
</protein>
<keyword evidence="3" id="KW-1185">Reference proteome</keyword>
<feature type="transmembrane region" description="Helical" evidence="1">
    <location>
        <begin position="148"/>
        <end position="165"/>
    </location>
</feature>
<name>A0AAX4HM67_9BACT</name>
<feature type="transmembrane region" description="Helical" evidence="1">
    <location>
        <begin position="124"/>
        <end position="142"/>
    </location>
</feature>
<keyword evidence="1" id="KW-0472">Membrane</keyword>
<dbReference type="NCBIfam" id="TIGR00843">
    <property type="entry name" value="benE"/>
    <property type="match status" value="1"/>
</dbReference>
<feature type="transmembrane region" description="Helical" evidence="1">
    <location>
        <begin position="172"/>
        <end position="194"/>
    </location>
</feature>
<proteinExistence type="predicted"/>